<name>A0ABN0CD76_NEIMU</name>
<evidence type="ECO:0000313" key="3">
    <source>
        <dbReference type="Proteomes" id="UP000003612"/>
    </source>
</evidence>
<gene>
    <name evidence="2" type="ORF">HMPREF0604_00460</name>
</gene>
<dbReference type="Proteomes" id="UP000003612">
    <property type="component" value="Unassembled WGS sequence"/>
</dbReference>
<dbReference type="EMBL" id="ACRG01000003">
    <property type="protein sequence ID" value="EFV81375.1"/>
    <property type="molecule type" value="Genomic_DNA"/>
</dbReference>
<accession>A0ABN0CD76</accession>
<protein>
    <submittedName>
        <fullName evidence="2">Uncharacterized protein</fullName>
    </submittedName>
</protein>
<keyword evidence="1" id="KW-0175">Coiled coil</keyword>
<organism evidence="2 3">
    <name type="scientific">Neisseria mucosa C102</name>
    <dbReference type="NCBI Taxonomy" id="435832"/>
    <lineage>
        <taxon>Bacteria</taxon>
        <taxon>Pseudomonadati</taxon>
        <taxon>Pseudomonadota</taxon>
        <taxon>Betaproteobacteria</taxon>
        <taxon>Neisseriales</taxon>
        <taxon>Neisseriaceae</taxon>
        <taxon>Neisseria</taxon>
    </lineage>
</organism>
<reference evidence="2 3" key="1">
    <citation type="submission" date="2010-12" db="EMBL/GenBank/DDBJ databases">
        <title>The Genome Sequence of Neisseria mucosa strain C102.</title>
        <authorList>
            <consortium name="The Broad Institute Genome Sequencing Platform"/>
            <person name="Earl A."/>
            <person name="Ward D."/>
            <person name="Feldgarden M."/>
            <person name="Gevers D."/>
            <person name="Sibley C.D."/>
            <person name="Field T.R."/>
            <person name="Grinwis M."/>
            <person name="Eshaghurshan C.S."/>
            <person name="Surette M."/>
            <person name="Young S.K."/>
            <person name="Zeng Q."/>
            <person name="Gargeya S."/>
            <person name="Fitzgerald M."/>
            <person name="Haas B."/>
            <person name="Abouelleil A."/>
            <person name="Alvarado L."/>
            <person name="Arachchi H.M."/>
            <person name="Berlin A."/>
            <person name="Brown A."/>
            <person name="Chapman S.B."/>
            <person name="Chen Z."/>
            <person name="Dunbar C."/>
            <person name="Freedman E."/>
            <person name="Gearin G."/>
            <person name="Gellesch M."/>
            <person name="Goldberg J."/>
            <person name="Griggs A."/>
            <person name="Gujja S."/>
            <person name="Heilman E."/>
            <person name="Heiman D."/>
            <person name="Howarth C."/>
            <person name="Larson L."/>
            <person name="Lui A."/>
            <person name="MacDonald P.J.P."/>
            <person name="Mehta T."/>
            <person name="Montmayeur A."/>
            <person name="Murphy C."/>
            <person name="Neiman D."/>
            <person name="Pearson M."/>
            <person name="Priest M."/>
            <person name="Roberts A."/>
            <person name="Saif S."/>
            <person name="Shea T."/>
            <person name="Shenoy N."/>
            <person name="Sisk P."/>
            <person name="Stolte C."/>
            <person name="Sykes S."/>
            <person name="White J."/>
            <person name="Yandava C."/>
            <person name="Nusbaum C."/>
            <person name="Birren B."/>
        </authorList>
    </citation>
    <scope>NUCLEOTIDE SEQUENCE [LARGE SCALE GENOMIC DNA]</scope>
    <source>
        <strain evidence="2 3">C102</strain>
    </source>
</reference>
<evidence type="ECO:0000313" key="2">
    <source>
        <dbReference type="EMBL" id="EFV81375.1"/>
    </source>
</evidence>
<keyword evidence="3" id="KW-1185">Reference proteome</keyword>
<evidence type="ECO:0000256" key="1">
    <source>
        <dbReference type="SAM" id="Coils"/>
    </source>
</evidence>
<feature type="coiled-coil region" evidence="1">
    <location>
        <begin position="1"/>
        <end position="36"/>
    </location>
</feature>
<comment type="caution">
    <text evidence="2">The sequence shown here is derived from an EMBL/GenBank/DDBJ whole genome shotgun (WGS) entry which is preliminary data.</text>
</comment>
<proteinExistence type="predicted"/>
<sequence length="65" mass="7839">MDEVNELKEKLTNQFNEELKNKLIELQKDIVKVKDDSNEFKQYFDKTKEKTKNFLSNLSLEMQII</sequence>